<dbReference type="SUPFAM" id="SSF51395">
    <property type="entry name" value="FMN-linked oxidoreductases"/>
    <property type="match status" value="1"/>
</dbReference>
<sequence>MTINILYAKSNRYQPLLFLWSLLSSSARSQAGGGCGSVNGTSSSTTASNSTSTSSSTQTHQLLSTPAAMVSSLRTRRHAHYPPPWFSVAPMMEWTDNHYRTLARLISKNAWLYTEMLAAETIVYQKDNLDRFLEYSPEQHPIVLQIGGNNLENLAKATELAEPYKYDEINFNCGCPSPRVAGHGCFGARLMLDPKFVAEAMSVIAAHTDAPVSVKCRIGVDDHDSYNELCDFIYKVSSQSPTRHFIIHSRKALLNGISPAENRSIPPLKYEYFYGLLRDFPDLRFTINGGINTVDEVNAARRAGAHGVMVGRAAFQKPWHTLGHVDTAIYGAPSSGVTRRQILEKFQVYGDSAVGKYGRKPTVRDVARPLLGLFHSEPGNGVWKRKADAAFLHCTTMKSFFEETLVAIPDHVLDSPIGEPSSGAVLLSRHVRLLAKAAGGAEEQKVKINCDTKKEDNNGSCSAAGIALADGPKPAKGSGFSKKPKGSGFSKKPKEVASQRSQRLVSSQRSQRKWLLKEAKG</sequence>
<keyword evidence="2" id="KW-0820">tRNA-binding</keyword>
<keyword evidence="5" id="KW-0819">tRNA processing</keyword>
<dbReference type="Gene3D" id="3.20.20.70">
    <property type="entry name" value="Aldolase class I"/>
    <property type="match status" value="1"/>
</dbReference>
<keyword evidence="8" id="KW-0560">Oxidoreductase</keyword>
<feature type="region of interest" description="Disordered" evidence="9">
    <location>
        <begin position="33"/>
        <end position="63"/>
    </location>
</feature>
<accession>A0AAD4ZDD4</accession>
<evidence type="ECO:0000256" key="7">
    <source>
        <dbReference type="ARBA" id="ARBA00022884"/>
    </source>
</evidence>
<dbReference type="InterPro" id="IPR035587">
    <property type="entry name" value="DUS-like_FMN-bd"/>
</dbReference>
<dbReference type="EMBL" id="JAJFAZ020000002">
    <property type="protein sequence ID" value="KAI5341860.1"/>
    <property type="molecule type" value="Genomic_DNA"/>
</dbReference>
<feature type="region of interest" description="Disordered" evidence="9">
    <location>
        <begin position="465"/>
        <end position="521"/>
    </location>
</feature>
<dbReference type="PANTHER" id="PTHR42907">
    <property type="entry name" value="FMN-LINKED OXIDOREDUCTASES SUPERFAMILY PROTEIN"/>
    <property type="match status" value="1"/>
</dbReference>
<feature type="compositionally biased region" description="Low complexity" evidence="9">
    <location>
        <begin position="498"/>
        <end position="509"/>
    </location>
</feature>
<dbReference type="GO" id="GO:0050660">
    <property type="term" value="F:flavin adenine dinucleotide binding"/>
    <property type="evidence" value="ECO:0007669"/>
    <property type="project" value="InterPro"/>
</dbReference>
<feature type="compositionally biased region" description="Low complexity" evidence="9">
    <location>
        <begin position="41"/>
        <end position="63"/>
    </location>
</feature>
<comment type="caution">
    <text evidence="11">The sequence shown here is derived from an EMBL/GenBank/DDBJ whole genome shotgun (WGS) entry which is preliminary data.</text>
</comment>
<dbReference type="PROSITE" id="PS01136">
    <property type="entry name" value="UPF0034"/>
    <property type="match status" value="1"/>
</dbReference>
<gene>
    <name evidence="11" type="ORF">L3X38_009735</name>
</gene>
<evidence type="ECO:0000256" key="9">
    <source>
        <dbReference type="SAM" id="MobiDB-lite"/>
    </source>
</evidence>
<evidence type="ECO:0000256" key="3">
    <source>
        <dbReference type="ARBA" id="ARBA00022630"/>
    </source>
</evidence>
<dbReference type="InterPro" id="IPR018517">
    <property type="entry name" value="tRNA_hU_synthase_CS"/>
</dbReference>
<evidence type="ECO:0000256" key="4">
    <source>
        <dbReference type="ARBA" id="ARBA00022643"/>
    </source>
</evidence>
<keyword evidence="3" id="KW-0285">Flavoprotein</keyword>
<protein>
    <recommendedName>
        <fullName evidence="10">DUS-like FMN-binding domain-containing protein</fullName>
    </recommendedName>
</protein>
<evidence type="ECO:0000256" key="5">
    <source>
        <dbReference type="ARBA" id="ARBA00022694"/>
    </source>
</evidence>
<keyword evidence="12" id="KW-1185">Reference proteome</keyword>
<dbReference type="Proteomes" id="UP001054821">
    <property type="component" value="Chromosome 2"/>
</dbReference>
<dbReference type="CDD" id="cd02801">
    <property type="entry name" value="DUS_like_FMN"/>
    <property type="match status" value="1"/>
</dbReference>
<dbReference type="GO" id="GO:0017150">
    <property type="term" value="F:tRNA dihydrouridine synthase activity"/>
    <property type="evidence" value="ECO:0007669"/>
    <property type="project" value="InterPro"/>
</dbReference>
<proteinExistence type="predicted"/>
<keyword evidence="4" id="KW-0288">FMN</keyword>
<dbReference type="Gene3D" id="1.20.120.1460">
    <property type="match status" value="1"/>
</dbReference>
<dbReference type="NCBIfam" id="NF008774">
    <property type="entry name" value="PRK11815.1"/>
    <property type="match status" value="1"/>
</dbReference>
<dbReference type="PANTHER" id="PTHR42907:SF1">
    <property type="entry name" value="FMN-LINKED OXIDOREDUCTASES SUPERFAMILY PROTEIN"/>
    <property type="match status" value="1"/>
</dbReference>
<comment type="cofactor">
    <cofactor evidence="1">
        <name>FMN</name>
        <dbReference type="ChEBI" id="CHEBI:58210"/>
    </cofactor>
</comment>
<feature type="domain" description="DUS-like FMN-binding" evidence="10">
    <location>
        <begin position="88"/>
        <end position="394"/>
    </location>
</feature>
<evidence type="ECO:0000313" key="11">
    <source>
        <dbReference type="EMBL" id="KAI5341860.1"/>
    </source>
</evidence>
<evidence type="ECO:0000256" key="6">
    <source>
        <dbReference type="ARBA" id="ARBA00022857"/>
    </source>
</evidence>
<keyword evidence="6" id="KW-0521">NADP</keyword>
<dbReference type="InterPro" id="IPR004653">
    <property type="entry name" value="DusA"/>
</dbReference>
<feature type="compositionally biased region" description="Low complexity" evidence="9">
    <location>
        <begin position="471"/>
        <end position="490"/>
    </location>
</feature>
<organism evidence="11 12">
    <name type="scientific">Prunus dulcis</name>
    <name type="common">Almond</name>
    <name type="synonym">Amygdalus dulcis</name>
    <dbReference type="NCBI Taxonomy" id="3755"/>
    <lineage>
        <taxon>Eukaryota</taxon>
        <taxon>Viridiplantae</taxon>
        <taxon>Streptophyta</taxon>
        <taxon>Embryophyta</taxon>
        <taxon>Tracheophyta</taxon>
        <taxon>Spermatophyta</taxon>
        <taxon>Magnoliopsida</taxon>
        <taxon>eudicotyledons</taxon>
        <taxon>Gunneridae</taxon>
        <taxon>Pentapetalae</taxon>
        <taxon>rosids</taxon>
        <taxon>fabids</taxon>
        <taxon>Rosales</taxon>
        <taxon>Rosaceae</taxon>
        <taxon>Amygdaloideae</taxon>
        <taxon>Amygdaleae</taxon>
        <taxon>Prunus</taxon>
    </lineage>
</organism>
<keyword evidence="7" id="KW-0694">RNA-binding</keyword>
<name>A0AAD4ZDD4_PRUDU</name>
<evidence type="ECO:0000256" key="1">
    <source>
        <dbReference type="ARBA" id="ARBA00001917"/>
    </source>
</evidence>
<dbReference type="AlphaFoldDB" id="A0AAD4ZDD4"/>
<dbReference type="Pfam" id="PF01207">
    <property type="entry name" value="Dus"/>
    <property type="match status" value="1"/>
</dbReference>
<evidence type="ECO:0000256" key="8">
    <source>
        <dbReference type="ARBA" id="ARBA00023002"/>
    </source>
</evidence>
<evidence type="ECO:0000256" key="2">
    <source>
        <dbReference type="ARBA" id="ARBA00022555"/>
    </source>
</evidence>
<reference evidence="11 12" key="1">
    <citation type="journal article" date="2022" name="G3 (Bethesda)">
        <title>Whole-genome sequence and methylome profiling of the almond [Prunus dulcis (Mill.) D.A. Webb] cultivar 'Nonpareil'.</title>
        <authorList>
            <person name="D'Amico-Willman K.M."/>
            <person name="Ouma W.Z."/>
            <person name="Meulia T."/>
            <person name="Sideli G.M."/>
            <person name="Gradziel T.M."/>
            <person name="Fresnedo-Ramirez J."/>
        </authorList>
    </citation>
    <scope>NUCLEOTIDE SEQUENCE [LARGE SCALE GENOMIC DNA]</scope>
    <source>
        <strain evidence="11">Clone GOH B32 T37-40</strain>
    </source>
</reference>
<evidence type="ECO:0000313" key="12">
    <source>
        <dbReference type="Proteomes" id="UP001054821"/>
    </source>
</evidence>
<evidence type="ECO:0000259" key="10">
    <source>
        <dbReference type="Pfam" id="PF01207"/>
    </source>
</evidence>
<dbReference type="InterPro" id="IPR013785">
    <property type="entry name" value="Aldolase_TIM"/>
</dbReference>
<dbReference type="GO" id="GO:0000049">
    <property type="term" value="F:tRNA binding"/>
    <property type="evidence" value="ECO:0007669"/>
    <property type="project" value="UniProtKB-KW"/>
</dbReference>